<evidence type="ECO:0000259" key="1">
    <source>
        <dbReference type="Pfam" id="PF04296"/>
    </source>
</evidence>
<evidence type="ECO:0000313" key="3">
    <source>
        <dbReference type="Proteomes" id="UP000225108"/>
    </source>
</evidence>
<reference evidence="2 3" key="1">
    <citation type="submission" date="2017-10" db="EMBL/GenBank/DDBJ databases">
        <title>The draft genome sequence of Williamsia sp. BULT 1.1 isolated from the semi-arid grassland soils from South Africa.</title>
        <authorList>
            <person name="Kabwe M.H."/>
            <person name="Govender N."/>
            <person name="Mutseka Lunga P."/>
            <person name="Vikram S."/>
            <person name="Makhalanyane T.P."/>
        </authorList>
    </citation>
    <scope>NUCLEOTIDE SEQUENCE [LARGE SCALE GENOMIC DNA]</scope>
    <source>
        <strain evidence="2 3">BULT 1.1</strain>
    </source>
</reference>
<evidence type="ECO:0000313" key="2">
    <source>
        <dbReference type="EMBL" id="PHV64821.1"/>
    </source>
</evidence>
<dbReference type="InterPro" id="IPR035931">
    <property type="entry name" value="YlxR-like_sf"/>
</dbReference>
<organism evidence="2 3">
    <name type="scientific">Williamsia marianensis</name>
    <dbReference type="NCBI Taxonomy" id="85044"/>
    <lineage>
        <taxon>Bacteria</taxon>
        <taxon>Bacillati</taxon>
        <taxon>Actinomycetota</taxon>
        <taxon>Actinomycetes</taxon>
        <taxon>Mycobacteriales</taxon>
        <taxon>Nocardiaceae</taxon>
        <taxon>Williamsia</taxon>
    </lineage>
</organism>
<dbReference type="InterPro" id="IPR007393">
    <property type="entry name" value="YlxR_dom"/>
</dbReference>
<dbReference type="SUPFAM" id="SSF64376">
    <property type="entry name" value="YlxR-like"/>
    <property type="match status" value="1"/>
</dbReference>
<gene>
    <name evidence="2" type="ORF">CSW57_23085</name>
</gene>
<dbReference type="PANTHER" id="PTHR34215:SF1">
    <property type="entry name" value="YLXR DOMAIN-CONTAINING PROTEIN"/>
    <property type="match status" value="1"/>
</dbReference>
<dbReference type="Proteomes" id="UP000225108">
    <property type="component" value="Unassembled WGS sequence"/>
</dbReference>
<sequence length="98" mass="10859">MRTCVGCRQCRPATELVRLVVCTDDGLPAVVIDHRKTMPGRGAWLHPEPACLVMAVQRRAFARAFRLGGLTVDADLLTREIESVATQRGRQQSATKDR</sequence>
<dbReference type="PANTHER" id="PTHR34215">
    <property type="entry name" value="BLL0784 PROTEIN"/>
    <property type="match status" value="1"/>
</dbReference>
<feature type="domain" description="YlxR" evidence="1">
    <location>
        <begin position="2"/>
        <end position="66"/>
    </location>
</feature>
<dbReference type="RefSeq" id="WP_099385061.1">
    <property type="nucleotide sequence ID" value="NZ_PEBD01000012.1"/>
</dbReference>
<dbReference type="Pfam" id="PF04296">
    <property type="entry name" value="YlxR"/>
    <property type="match status" value="1"/>
</dbReference>
<dbReference type="InterPro" id="IPR037465">
    <property type="entry name" value="YlxR"/>
</dbReference>
<protein>
    <recommendedName>
        <fullName evidence="1">YlxR domain-containing protein</fullName>
    </recommendedName>
</protein>
<dbReference type="Gene3D" id="3.30.1230.10">
    <property type="entry name" value="YlxR-like"/>
    <property type="match status" value="1"/>
</dbReference>
<comment type="caution">
    <text evidence="2">The sequence shown here is derived from an EMBL/GenBank/DDBJ whole genome shotgun (WGS) entry which is preliminary data.</text>
</comment>
<name>A0A2G3PG84_WILMA</name>
<dbReference type="AlphaFoldDB" id="A0A2G3PG84"/>
<dbReference type="EMBL" id="PEBD01000012">
    <property type="protein sequence ID" value="PHV64821.1"/>
    <property type="molecule type" value="Genomic_DNA"/>
</dbReference>
<proteinExistence type="predicted"/>
<accession>A0A2G3PG84</accession>